<name>M3TG65_GORML</name>
<gene>
    <name evidence="3" type="ORF">GM1_018_00240</name>
</gene>
<feature type="chain" id="PRO_5004040391" description="DUF8020 domain-containing protein" evidence="1">
    <location>
        <begin position="33"/>
        <end position="227"/>
    </location>
</feature>
<proteinExistence type="predicted"/>
<feature type="signal peptide" evidence="1">
    <location>
        <begin position="1"/>
        <end position="32"/>
    </location>
</feature>
<reference evidence="3 4" key="1">
    <citation type="submission" date="2013-02" db="EMBL/GenBank/DDBJ databases">
        <title>Whole genome shotgun sequence of Gordonia malaquae NBRC 108250.</title>
        <authorList>
            <person name="Yoshida I."/>
            <person name="Hosoyama A."/>
            <person name="Tsuchikane K."/>
            <person name="Ando Y."/>
            <person name="Baba S."/>
            <person name="Ohji S."/>
            <person name="Hamada M."/>
            <person name="Tamura T."/>
            <person name="Yamazoe A."/>
            <person name="Yamazaki S."/>
            <person name="Fujita N."/>
        </authorList>
    </citation>
    <scope>NUCLEOTIDE SEQUENCE [LARGE SCALE GENOMIC DNA]</scope>
    <source>
        <strain evidence="3 4">NBRC 108250</strain>
    </source>
</reference>
<accession>M3TG65</accession>
<dbReference type="RefSeq" id="WP_008379504.1">
    <property type="nucleotide sequence ID" value="NZ_BAOP01000018.1"/>
</dbReference>
<protein>
    <recommendedName>
        <fullName evidence="2">DUF8020 domain-containing protein</fullName>
    </recommendedName>
</protein>
<evidence type="ECO:0000259" key="2">
    <source>
        <dbReference type="Pfam" id="PF26059"/>
    </source>
</evidence>
<evidence type="ECO:0000313" key="4">
    <source>
        <dbReference type="Proteomes" id="UP000035009"/>
    </source>
</evidence>
<dbReference type="eggNOG" id="ENOG5032AP6">
    <property type="taxonomic scope" value="Bacteria"/>
</dbReference>
<dbReference type="Pfam" id="PF26059">
    <property type="entry name" value="DUF8020"/>
    <property type="match status" value="1"/>
</dbReference>
<dbReference type="AlphaFoldDB" id="M3TG65"/>
<comment type="caution">
    <text evidence="3">The sequence shown here is derived from an EMBL/GenBank/DDBJ whole genome shotgun (WGS) entry which is preliminary data.</text>
</comment>
<keyword evidence="1" id="KW-0732">Signal</keyword>
<organism evidence="3 4">
    <name type="scientific">Gordonia malaquae NBRC 108250</name>
    <dbReference type="NCBI Taxonomy" id="1223542"/>
    <lineage>
        <taxon>Bacteria</taxon>
        <taxon>Bacillati</taxon>
        <taxon>Actinomycetota</taxon>
        <taxon>Actinomycetes</taxon>
        <taxon>Mycobacteriales</taxon>
        <taxon>Gordoniaceae</taxon>
        <taxon>Gordonia</taxon>
    </lineage>
</organism>
<dbReference type="InterPro" id="IPR058333">
    <property type="entry name" value="DUF8020"/>
</dbReference>
<sequence length="227" mass="23248">MPTPRLNRVRITVITLIAAVLTIPLVAGPAAAAPANTPVRATVQANQNDVVVRIADGSLTVESGSLVVRDAAGSVLETVPLAYLNTDKRAYPIDATVKGRTATLVPSTDVTRSVAAPARVRNAAEVRQSVADEKQLCGPQTRKQRDLEALNRMNSELATATTIGGLAGAVIGAVVGLVGGPLAFAGAAIGVVVGVGLGLGGAAVAGTFTRYFDTIHSKFKPKFCKVT</sequence>
<evidence type="ECO:0000313" key="3">
    <source>
        <dbReference type="EMBL" id="GAC80461.1"/>
    </source>
</evidence>
<keyword evidence="4" id="KW-1185">Reference proteome</keyword>
<dbReference type="EMBL" id="BAOP01000018">
    <property type="protein sequence ID" value="GAC80461.1"/>
    <property type="molecule type" value="Genomic_DNA"/>
</dbReference>
<dbReference type="Proteomes" id="UP000035009">
    <property type="component" value="Unassembled WGS sequence"/>
</dbReference>
<feature type="domain" description="DUF8020" evidence="2">
    <location>
        <begin position="38"/>
        <end position="108"/>
    </location>
</feature>
<evidence type="ECO:0000256" key="1">
    <source>
        <dbReference type="SAM" id="SignalP"/>
    </source>
</evidence>